<comment type="caution">
    <text evidence="4">The sequence shown here is derived from an EMBL/GenBank/DDBJ whole genome shotgun (WGS) entry which is preliminary data.</text>
</comment>
<evidence type="ECO:0000256" key="1">
    <source>
        <dbReference type="ARBA" id="ARBA00023239"/>
    </source>
</evidence>
<feature type="signal peptide" evidence="2">
    <location>
        <begin position="1"/>
        <end position="26"/>
    </location>
</feature>
<dbReference type="OrthoDB" id="644687at2"/>
<keyword evidence="5" id="KW-1185">Reference proteome</keyword>
<accession>A0A0E9MTA9</accession>
<dbReference type="Gene3D" id="3.20.20.140">
    <property type="entry name" value="Metal-dependent hydrolases"/>
    <property type="match status" value="1"/>
</dbReference>
<dbReference type="Proteomes" id="UP000033121">
    <property type="component" value="Unassembled WGS sequence"/>
</dbReference>
<reference evidence="4 5" key="1">
    <citation type="submission" date="2015-04" db="EMBL/GenBank/DDBJ databases">
        <title>Whole genome shotgun sequence of Flavihumibacter petaseus NBRC 106054.</title>
        <authorList>
            <person name="Miyazawa S."/>
            <person name="Hosoyama A."/>
            <person name="Hashimoto M."/>
            <person name="Noguchi M."/>
            <person name="Tsuchikane K."/>
            <person name="Ohji S."/>
            <person name="Yamazoe A."/>
            <person name="Ichikawa N."/>
            <person name="Kimura A."/>
            <person name="Fujita N."/>
        </authorList>
    </citation>
    <scope>NUCLEOTIDE SEQUENCE [LARGE SCALE GENOMIC DNA]</scope>
    <source>
        <strain evidence="4 5">NBRC 106054</strain>
    </source>
</reference>
<dbReference type="Pfam" id="PF04909">
    <property type="entry name" value="Amidohydro_2"/>
    <property type="match status" value="1"/>
</dbReference>
<dbReference type="InterPro" id="IPR032465">
    <property type="entry name" value="ACMSD"/>
</dbReference>
<dbReference type="SUPFAM" id="SSF51556">
    <property type="entry name" value="Metallo-dependent hydrolases"/>
    <property type="match status" value="1"/>
</dbReference>
<dbReference type="AlphaFoldDB" id="A0A0E9MTA9"/>
<dbReference type="GO" id="GO:0019748">
    <property type="term" value="P:secondary metabolic process"/>
    <property type="evidence" value="ECO:0007669"/>
    <property type="project" value="TreeGrafter"/>
</dbReference>
<sequence length="363" mass="41061">MCTKTKLTALFRPLLALLLLPSLASAQAPAKSDTSWFYDTHFHLTNYIQEGITVREFLTIMGGRTGRSTLFGIPLQQTWSHGNTGDFAPNYYLASDAPLYYYSFTDAMIAMAYRNLSKAEQQRFDPMITGFNPADMYAADHIKRVLKIFPGVFSGIGEFTIHKEFVSSKVAGEVASLTNPALDRILDFCAESGLVVLLHNDIDMPFPKDGQEPYLVKQLGDLFRRHPQTSIIWAHCGLGRVVQPIDDQLRMLQKALDDPSLKHVNIDISWDEVAKYIVATQQSLRLMADVINKYPDRFLFGTDEVAPATPEKYLKVYTMYAPLFKLLTPDAKFKLLKGNYARLYDAARVRVRKWESEHASDGK</sequence>
<dbReference type="PANTHER" id="PTHR21240:SF28">
    <property type="entry name" value="ISO-OROTATE DECARBOXYLASE (EUROFUNG)"/>
    <property type="match status" value="1"/>
</dbReference>
<dbReference type="RefSeq" id="WP_046366937.1">
    <property type="nucleotide sequence ID" value="NZ_BBWV01000001.1"/>
</dbReference>
<gene>
    <name evidence="4" type="ORF">FPE01S_01_00030</name>
</gene>
<dbReference type="GO" id="GO:0016831">
    <property type="term" value="F:carboxy-lyase activity"/>
    <property type="evidence" value="ECO:0007669"/>
    <property type="project" value="InterPro"/>
</dbReference>
<name>A0A0E9MTA9_9BACT</name>
<dbReference type="STRING" id="1220578.FPE01S_01_00030"/>
<dbReference type="EMBL" id="BBWV01000001">
    <property type="protein sequence ID" value="GAO40992.1"/>
    <property type="molecule type" value="Genomic_DNA"/>
</dbReference>
<keyword evidence="4" id="KW-0378">Hydrolase</keyword>
<feature type="chain" id="PRO_5002429424" evidence="2">
    <location>
        <begin position="27"/>
        <end position="363"/>
    </location>
</feature>
<evidence type="ECO:0000259" key="3">
    <source>
        <dbReference type="Pfam" id="PF04909"/>
    </source>
</evidence>
<dbReference type="InterPro" id="IPR006680">
    <property type="entry name" value="Amidohydro-rel"/>
</dbReference>
<proteinExistence type="predicted"/>
<evidence type="ECO:0000256" key="2">
    <source>
        <dbReference type="SAM" id="SignalP"/>
    </source>
</evidence>
<protein>
    <submittedName>
        <fullName evidence="4">Putative hydrolase</fullName>
    </submittedName>
</protein>
<dbReference type="InterPro" id="IPR032466">
    <property type="entry name" value="Metal_Hydrolase"/>
</dbReference>
<evidence type="ECO:0000313" key="4">
    <source>
        <dbReference type="EMBL" id="GAO40992.1"/>
    </source>
</evidence>
<feature type="domain" description="Amidohydrolase-related" evidence="3">
    <location>
        <begin position="39"/>
        <end position="345"/>
    </location>
</feature>
<evidence type="ECO:0000313" key="5">
    <source>
        <dbReference type="Proteomes" id="UP000033121"/>
    </source>
</evidence>
<keyword evidence="2" id="KW-0732">Signal</keyword>
<dbReference type="GO" id="GO:0016787">
    <property type="term" value="F:hydrolase activity"/>
    <property type="evidence" value="ECO:0007669"/>
    <property type="project" value="UniProtKB-KW"/>
</dbReference>
<dbReference type="PANTHER" id="PTHR21240">
    <property type="entry name" value="2-AMINO-3-CARBOXYLMUCONATE-6-SEMIALDEHYDE DECARBOXYLASE"/>
    <property type="match status" value="1"/>
</dbReference>
<keyword evidence="1" id="KW-0456">Lyase</keyword>
<dbReference type="GO" id="GO:0005737">
    <property type="term" value="C:cytoplasm"/>
    <property type="evidence" value="ECO:0007669"/>
    <property type="project" value="TreeGrafter"/>
</dbReference>
<organism evidence="4 5">
    <name type="scientific">Flavihumibacter petaseus NBRC 106054</name>
    <dbReference type="NCBI Taxonomy" id="1220578"/>
    <lineage>
        <taxon>Bacteria</taxon>
        <taxon>Pseudomonadati</taxon>
        <taxon>Bacteroidota</taxon>
        <taxon>Chitinophagia</taxon>
        <taxon>Chitinophagales</taxon>
        <taxon>Chitinophagaceae</taxon>
        <taxon>Flavihumibacter</taxon>
    </lineage>
</organism>